<feature type="compositionally biased region" description="Basic and acidic residues" evidence="1">
    <location>
        <begin position="52"/>
        <end position="68"/>
    </location>
</feature>
<protein>
    <submittedName>
        <fullName evidence="2">Uncharacterized protein</fullName>
    </submittedName>
</protein>
<gene>
    <name evidence="2" type="ORF">HOLleu_43433</name>
</gene>
<feature type="compositionally biased region" description="Polar residues" evidence="1">
    <location>
        <begin position="1"/>
        <end position="12"/>
    </location>
</feature>
<feature type="compositionally biased region" description="Polar residues" evidence="1">
    <location>
        <begin position="94"/>
        <end position="111"/>
    </location>
</feature>
<feature type="compositionally biased region" description="Polar residues" evidence="1">
    <location>
        <begin position="150"/>
        <end position="172"/>
    </location>
</feature>
<sequence>MSSPPHSPQNKGCDSDTSDVQSNLAAGENHLTAHQNDNSLSDAVNTNTTGKDTSKETDFNTGDKDHTNEVISSDSEETSADRVEYLMLLDISSGVRNDSSSGEETTANTNEMPKIKHTQVIDKELTTDSSSSENEEFDSDTSEEFPFYQRASSPHPSHQVSDGQKVTSSTDAQGVPYAKPYRLCIFCNSFKSKLSQHIATQHSDVDRVTKAMKLPKAQRVKVFDSFRKEGILKINKQQAKALKPSYHRERACEHRTVSHSESSPAVVPVPMDLLSHDQDFNTHFANDILCRFQKDAVGKLCINDSWLTKIGKRLWEKQRSKINKKTEVRKSVMTDMRRLAALYLGMQKAEEELGELPAKEGNVSDLFKRTNFPHLEISISNYTSSEISEPNSVKAGLKLSLYYLLKSAAKIVKGTYLIEDKDELSNNVDKFVSVLELSSNYLFGDATYKINQQRQIKLRKPEALPQEDDVRCLRDYTVQRMECITYDQLEFWDLHRYVELRDLVVCRLTLFNTRRGGEPSRLLVSEWKDAENNVWIDKQLLEALNDIDKALAGNFKVAYQSGKGNKHLVPVLFPKDTIEPVRIEALR</sequence>
<feature type="region of interest" description="Disordered" evidence="1">
    <location>
        <begin position="94"/>
        <end position="172"/>
    </location>
</feature>
<comment type="caution">
    <text evidence="2">The sequence shown here is derived from an EMBL/GenBank/DDBJ whole genome shotgun (WGS) entry which is preliminary data.</text>
</comment>
<dbReference type="PANTHER" id="PTHR33480">
    <property type="entry name" value="SET DOMAIN-CONTAINING PROTEIN-RELATED"/>
    <property type="match status" value="1"/>
</dbReference>
<dbReference type="EMBL" id="JAIZAY010000305">
    <property type="protein sequence ID" value="KAJ8018531.1"/>
    <property type="molecule type" value="Genomic_DNA"/>
</dbReference>
<name>A0A9Q1B918_HOLLE</name>
<feature type="compositionally biased region" description="Polar residues" evidence="1">
    <location>
        <begin position="32"/>
        <end position="51"/>
    </location>
</feature>
<dbReference type="PANTHER" id="PTHR33480:SF1">
    <property type="entry name" value="TYR RECOMBINASE DOMAIN-CONTAINING PROTEIN"/>
    <property type="match status" value="1"/>
</dbReference>
<dbReference type="AlphaFoldDB" id="A0A9Q1B918"/>
<dbReference type="OrthoDB" id="10066064at2759"/>
<feature type="compositionally biased region" description="Acidic residues" evidence="1">
    <location>
        <begin position="133"/>
        <end position="143"/>
    </location>
</feature>
<dbReference type="Proteomes" id="UP001152320">
    <property type="component" value="Unassembled WGS sequence"/>
</dbReference>
<proteinExistence type="predicted"/>
<evidence type="ECO:0000313" key="2">
    <source>
        <dbReference type="EMBL" id="KAJ8018531.1"/>
    </source>
</evidence>
<reference evidence="2" key="1">
    <citation type="submission" date="2021-10" db="EMBL/GenBank/DDBJ databases">
        <title>Tropical sea cucumber genome reveals ecological adaptation and Cuvierian tubules defense mechanism.</title>
        <authorList>
            <person name="Chen T."/>
        </authorList>
    </citation>
    <scope>NUCLEOTIDE SEQUENCE</scope>
    <source>
        <strain evidence="2">Nanhai2018</strain>
        <tissue evidence="2">Muscle</tissue>
    </source>
</reference>
<organism evidence="2 3">
    <name type="scientific">Holothuria leucospilota</name>
    <name type="common">Black long sea cucumber</name>
    <name type="synonym">Mertensiothuria leucospilota</name>
    <dbReference type="NCBI Taxonomy" id="206669"/>
    <lineage>
        <taxon>Eukaryota</taxon>
        <taxon>Metazoa</taxon>
        <taxon>Echinodermata</taxon>
        <taxon>Eleutherozoa</taxon>
        <taxon>Echinozoa</taxon>
        <taxon>Holothuroidea</taxon>
        <taxon>Aspidochirotacea</taxon>
        <taxon>Aspidochirotida</taxon>
        <taxon>Holothuriidae</taxon>
        <taxon>Holothuria</taxon>
    </lineage>
</organism>
<keyword evidence="3" id="KW-1185">Reference proteome</keyword>
<evidence type="ECO:0000313" key="3">
    <source>
        <dbReference type="Proteomes" id="UP001152320"/>
    </source>
</evidence>
<evidence type="ECO:0000256" key="1">
    <source>
        <dbReference type="SAM" id="MobiDB-lite"/>
    </source>
</evidence>
<feature type="region of interest" description="Disordered" evidence="1">
    <location>
        <begin position="1"/>
        <end position="79"/>
    </location>
</feature>
<accession>A0A9Q1B918</accession>